<dbReference type="InterPro" id="IPR023631">
    <property type="entry name" value="Amidase_dom"/>
</dbReference>
<evidence type="ECO:0000259" key="1">
    <source>
        <dbReference type="Pfam" id="PF01425"/>
    </source>
</evidence>
<dbReference type="RefSeq" id="WP_110523677.1">
    <property type="nucleotide sequence ID" value="NZ_QKOE01000004.1"/>
</dbReference>
<name>A0A323UVL1_9RHOO</name>
<reference evidence="2 3" key="1">
    <citation type="submission" date="2018-06" db="EMBL/GenBank/DDBJ databases">
        <title>Azoarcus communis strain SWub3 genome.</title>
        <authorList>
            <person name="Zorraquino Salvo V."/>
            <person name="Toubiana D."/>
            <person name="Blumwald E."/>
        </authorList>
    </citation>
    <scope>NUCLEOTIDE SEQUENCE [LARGE SCALE GENOMIC DNA]</scope>
    <source>
        <strain evidence="2 3">SWub3</strain>
    </source>
</reference>
<dbReference type="Pfam" id="PF01425">
    <property type="entry name" value="Amidase"/>
    <property type="match status" value="1"/>
</dbReference>
<comment type="caution">
    <text evidence="2">The sequence shown here is derived from an EMBL/GenBank/DDBJ whole genome shotgun (WGS) entry which is preliminary data.</text>
</comment>
<organism evidence="2 3">
    <name type="scientific">Parazoarcus communis SWub3 = DSM 12120</name>
    <dbReference type="NCBI Taxonomy" id="1121029"/>
    <lineage>
        <taxon>Bacteria</taxon>
        <taxon>Pseudomonadati</taxon>
        <taxon>Pseudomonadota</taxon>
        <taxon>Betaproteobacteria</taxon>
        <taxon>Rhodocyclales</taxon>
        <taxon>Zoogloeaceae</taxon>
        <taxon>Parazoarcus</taxon>
    </lineage>
</organism>
<protein>
    <submittedName>
        <fullName evidence="2">Amidase</fullName>
    </submittedName>
</protein>
<sequence>MKISSASKLLARMIQGEVSAADVATEHLERIKRHNRNVNAVVTLDEAGAMRAALHADQRVATRGPLGPLHGIPFTVKDAFETAGIRTTSSHKPLASHIPARDATLVSRLKAAGGILLGKTNLPELAGNPQCDSPLFGRTNNPWDLSRTSGGSSGGSAAAVAMGFAMLDPGSDIGGSIRIPAAFCGVAGLKATENRLPRTGHIPHLPGRPRSVRHLLSFGLLARSVADLQLGFEIMAGPDGQDLEVPAIPTRTLSAQQRPRRIAWWDDFDGVPLCSRTRRALARTVDALHAAGHIVARCRPDGFDFGQAWHAYGTIAGSEIGLGMSWPERTGLTLAGHLIPASQPVGRAFLRGMSASPGSYNQALNLREQLIVTLEAFLDEWDAWLCPVAPTVAYPHCKLGGLKPPPRIQVDDHALPYIEATVSMVVPFSLTGSPVTVLPAGIEDGLPVGLQLVGRRWHDEELLATCAQIESCFDGYTLPPLADETPDRGS</sequence>
<dbReference type="PIRSF" id="PIRSF001221">
    <property type="entry name" value="Amidase_fungi"/>
    <property type="match status" value="1"/>
</dbReference>
<dbReference type="Proteomes" id="UP000248259">
    <property type="component" value="Unassembled WGS sequence"/>
</dbReference>
<dbReference type="InterPro" id="IPR036928">
    <property type="entry name" value="AS_sf"/>
</dbReference>
<dbReference type="SUPFAM" id="SSF75304">
    <property type="entry name" value="Amidase signature (AS) enzymes"/>
    <property type="match status" value="1"/>
</dbReference>
<dbReference type="Gene3D" id="3.90.1300.10">
    <property type="entry name" value="Amidase signature (AS) domain"/>
    <property type="match status" value="1"/>
</dbReference>
<evidence type="ECO:0000313" key="3">
    <source>
        <dbReference type="Proteomes" id="UP000248259"/>
    </source>
</evidence>
<dbReference type="InterPro" id="IPR052739">
    <property type="entry name" value="FAAH2"/>
</dbReference>
<dbReference type="AlphaFoldDB" id="A0A323UVL1"/>
<evidence type="ECO:0000313" key="2">
    <source>
        <dbReference type="EMBL" id="PZA17032.1"/>
    </source>
</evidence>
<proteinExistence type="predicted"/>
<keyword evidence="3" id="KW-1185">Reference proteome</keyword>
<dbReference type="PANTHER" id="PTHR43372">
    <property type="entry name" value="FATTY-ACID AMIDE HYDROLASE"/>
    <property type="match status" value="1"/>
</dbReference>
<dbReference type="EMBL" id="QKOE01000004">
    <property type="protein sequence ID" value="PZA17032.1"/>
    <property type="molecule type" value="Genomic_DNA"/>
</dbReference>
<feature type="domain" description="Amidase" evidence="1">
    <location>
        <begin position="24"/>
        <end position="463"/>
    </location>
</feature>
<gene>
    <name evidence="2" type="ORF">DNK49_07235</name>
</gene>
<accession>A0A323UVL1</accession>
<dbReference type="GO" id="GO:0012505">
    <property type="term" value="C:endomembrane system"/>
    <property type="evidence" value="ECO:0007669"/>
    <property type="project" value="TreeGrafter"/>
</dbReference>
<dbReference type="PANTHER" id="PTHR43372:SF4">
    <property type="entry name" value="FATTY-ACID AMIDE HYDROLASE 2"/>
    <property type="match status" value="1"/>
</dbReference>
<dbReference type="OrthoDB" id="8872210at2"/>